<name>A0A1X2HCI8_SYNRA</name>
<dbReference type="Proteomes" id="UP000242180">
    <property type="component" value="Unassembled WGS sequence"/>
</dbReference>
<proteinExistence type="predicted"/>
<sequence length="91" mass="10641">KSLFLHWIYHLYFLNNKKGVPLSRPTTKAVVRCPRTIAWRWALISPLPFTCYHPVGQPLIPHLKESHESRRKQRLGAYQSAPSNLFLHPRA</sequence>
<comment type="caution">
    <text evidence="2">The sequence shown here is derived from an EMBL/GenBank/DDBJ whole genome shotgun (WGS) entry which is preliminary data.</text>
</comment>
<evidence type="ECO:0000256" key="1">
    <source>
        <dbReference type="SAM" id="MobiDB-lite"/>
    </source>
</evidence>
<protein>
    <submittedName>
        <fullName evidence="2">Uncharacterized protein</fullName>
    </submittedName>
</protein>
<accession>A0A1X2HCI8</accession>
<evidence type="ECO:0000313" key="3">
    <source>
        <dbReference type="Proteomes" id="UP000242180"/>
    </source>
</evidence>
<organism evidence="2 3">
    <name type="scientific">Syncephalastrum racemosum</name>
    <name type="common">Filamentous fungus</name>
    <dbReference type="NCBI Taxonomy" id="13706"/>
    <lineage>
        <taxon>Eukaryota</taxon>
        <taxon>Fungi</taxon>
        <taxon>Fungi incertae sedis</taxon>
        <taxon>Mucoromycota</taxon>
        <taxon>Mucoromycotina</taxon>
        <taxon>Mucoromycetes</taxon>
        <taxon>Mucorales</taxon>
        <taxon>Syncephalastraceae</taxon>
        <taxon>Syncephalastrum</taxon>
    </lineage>
</organism>
<dbReference type="EMBL" id="MCGN01000005">
    <property type="protein sequence ID" value="ORY96460.1"/>
    <property type="molecule type" value="Genomic_DNA"/>
</dbReference>
<feature type="region of interest" description="Disordered" evidence="1">
    <location>
        <begin position="68"/>
        <end position="91"/>
    </location>
</feature>
<feature type="non-terminal residue" evidence="2">
    <location>
        <position position="1"/>
    </location>
</feature>
<dbReference type="AlphaFoldDB" id="A0A1X2HCI8"/>
<reference evidence="2 3" key="1">
    <citation type="submission" date="2016-07" db="EMBL/GenBank/DDBJ databases">
        <title>Pervasive Adenine N6-methylation of Active Genes in Fungi.</title>
        <authorList>
            <consortium name="DOE Joint Genome Institute"/>
            <person name="Mondo S.J."/>
            <person name="Dannebaum R.O."/>
            <person name="Kuo R.C."/>
            <person name="Labutti K."/>
            <person name="Haridas S."/>
            <person name="Kuo A."/>
            <person name="Salamov A."/>
            <person name="Ahrendt S.R."/>
            <person name="Lipzen A."/>
            <person name="Sullivan W."/>
            <person name="Andreopoulos W.B."/>
            <person name="Clum A."/>
            <person name="Lindquist E."/>
            <person name="Daum C."/>
            <person name="Ramamoorthy G.K."/>
            <person name="Gryganskyi A."/>
            <person name="Culley D."/>
            <person name="Magnuson J.K."/>
            <person name="James T.Y."/>
            <person name="O'Malley M.A."/>
            <person name="Stajich J.E."/>
            <person name="Spatafora J.W."/>
            <person name="Visel A."/>
            <person name="Grigoriev I.V."/>
        </authorList>
    </citation>
    <scope>NUCLEOTIDE SEQUENCE [LARGE SCALE GENOMIC DNA]</scope>
    <source>
        <strain evidence="2 3">NRRL 2496</strain>
    </source>
</reference>
<dbReference type="InParanoid" id="A0A1X2HCI8"/>
<evidence type="ECO:0000313" key="2">
    <source>
        <dbReference type="EMBL" id="ORY96460.1"/>
    </source>
</evidence>
<keyword evidence="3" id="KW-1185">Reference proteome</keyword>
<gene>
    <name evidence="2" type="ORF">BCR43DRAFT_491744</name>
</gene>